<keyword evidence="3" id="KW-1185">Reference proteome</keyword>
<evidence type="ECO:0000313" key="2">
    <source>
        <dbReference type="EMBL" id="XAU15904.1"/>
    </source>
</evidence>
<name>A0ABZ3HC34_9BACT</name>
<organism evidence="2 3">
    <name type="scientific">Sulfurimonas diazotrophicus</name>
    <dbReference type="NCBI Taxonomy" id="3131939"/>
    <lineage>
        <taxon>Bacteria</taxon>
        <taxon>Pseudomonadati</taxon>
        <taxon>Campylobacterota</taxon>
        <taxon>Epsilonproteobacteria</taxon>
        <taxon>Campylobacterales</taxon>
        <taxon>Sulfurimonadaceae</taxon>
        <taxon>Sulfurimonas</taxon>
    </lineage>
</organism>
<dbReference type="Proteomes" id="UP001447842">
    <property type="component" value="Chromosome"/>
</dbReference>
<protein>
    <submittedName>
        <fullName evidence="2">DUF3137 domain-containing protein</fullName>
    </submittedName>
</protein>
<evidence type="ECO:0000256" key="1">
    <source>
        <dbReference type="SAM" id="Phobius"/>
    </source>
</evidence>
<gene>
    <name evidence="2" type="ORF">WCY31_04170</name>
</gene>
<dbReference type="InterPro" id="IPR021484">
    <property type="entry name" value="DUF3137"/>
</dbReference>
<keyword evidence="1" id="KW-1133">Transmembrane helix</keyword>
<accession>A0ABZ3HC34</accession>
<keyword evidence="1" id="KW-0812">Transmembrane</keyword>
<dbReference type="EMBL" id="CP147920">
    <property type="protein sequence ID" value="XAU15904.1"/>
    <property type="molecule type" value="Genomic_DNA"/>
</dbReference>
<dbReference type="RefSeq" id="WP_345971010.1">
    <property type="nucleotide sequence ID" value="NZ_CP147920.1"/>
</dbReference>
<evidence type="ECO:0000313" key="3">
    <source>
        <dbReference type="Proteomes" id="UP001447842"/>
    </source>
</evidence>
<feature type="transmembrane region" description="Helical" evidence="1">
    <location>
        <begin position="63"/>
        <end position="81"/>
    </location>
</feature>
<feature type="transmembrane region" description="Helical" evidence="1">
    <location>
        <begin position="33"/>
        <end position="51"/>
    </location>
</feature>
<reference evidence="2 3" key="1">
    <citation type="submission" date="2024-03" db="EMBL/GenBank/DDBJ databases">
        <title>Sulfurimonas sp. HSL3-1.</title>
        <authorList>
            <person name="Wang S."/>
        </authorList>
    </citation>
    <scope>NUCLEOTIDE SEQUENCE [LARGE SCALE GENOMIC DNA]</scope>
    <source>
        <strain evidence="2 3">HSL3-1</strain>
    </source>
</reference>
<keyword evidence="1" id="KW-0472">Membrane</keyword>
<sequence>MKSASELTDFYYTELYDSLQELEQERNAVRKKVLTLFGILGALSLLIIGAIYNSCHCFNESYIWVGVGATAIGGFGFRWLISGYRSGFKEKIIRPLIEAIEKELHYAPDAAIPQSLFQFSHLFEQRIDRFRGNDLVRGTLDGVSLQFSDIHAEHRSRDSKGREHWSTIFQGLFIVADFNKHFKGRTLILPDLAENLFGSFIGGMLQSRNFTKDQLVRMDDPAFEKAFVVYGTDQIEARYILTHTMMQRLLKLKKDTGSKVYVSFNGEKIMIAIDYDKDLFEPTVFSSLLSIDQAMGYIRTLRSSIGIVEELKLNEKLWSKT</sequence>
<proteinExistence type="predicted"/>
<dbReference type="Pfam" id="PF11335">
    <property type="entry name" value="DUF3137"/>
    <property type="match status" value="1"/>
</dbReference>